<dbReference type="InterPro" id="IPR015590">
    <property type="entry name" value="Aldehyde_DH_dom"/>
</dbReference>
<dbReference type="Gene3D" id="3.40.605.10">
    <property type="entry name" value="Aldehyde Dehydrogenase, Chain A, domain 1"/>
    <property type="match status" value="1"/>
</dbReference>
<organism evidence="4 5">
    <name type="scientific">Mesorhizobium plurifarium</name>
    <dbReference type="NCBI Taxonomy" id="69974"/>
    <lineage>
        <taxon>Bacteria</taxon>
        <taxon>Pseudomonadati</taxon>
        <taxon>Pseudomonadota</taxon>
        <taxon>Alphaproteobacteria</taxon>
        <taxon>Hyphomicrobiales</taxon>
        <taxon>Phyllobacteriaceae</taxon>
        <taxon>Mesorhizobium</taxon>
    </lineage>
</organism>
<dbReference type="GO" id="GO:0047533">
    <property type="term" value="F:2,5-dioxovalerate dehydrogenase (NADP+) activity"/>
    <property type="evidence" value="ECO:0007669"/>
    <property type="project" value="UniProtKB-EC"/>
</dbReference>
<evidence type="ECO:0000256" key="2">
    <source>
        <dbReference type="ARBA" id="ARBA00023002"/>
    </source>
</evidence>
<dbReference type="EC" id="1.2.1.26" evidence="4"/>
<dbReference type="AlphaFoldDB" id="A0A090F1L9"/>
<reference evidence="4 5" key="1">
    <citation type="submission" date="2014-08" db="EMBL/GenBank/DDBJ databases">
        <authorList>
            <person name="Moulin Lionel"/>
        </authorList>
    </citation>
    <scope>NUCLEOTIDE SEQUENCE [LARGE SCALE GENOMIC DNA]</scope>
</reference>
<dbReference type="FunFam" id="3.40.605.10:FF:000033">
    <property type="entry name" value="NAD-dependent succinate-semialdehyde dehydrogenase"/>
    <property type="match status" value="1"/>
</dbReference>
<name>A0A090F1L9_MESPL</name>
<comment type="similarity">
    <text evidence="1">Belongs to the aldehyde dehydrogenase family.</text>
</comment>
<evidence type="ECO:0000313" key="5">
    <source>
        <dbReference type="Proteomes" id="UP000046373"/>
    </source>
</evidence>
<dbReference type="InterPro" id="IPR016162">
    <property type="entry name" value="Ald_DH_N"/>
</dbReference>
<protein>
    <submittedName>
        <fullName evidence="4">Alpha-ketoglutaric semialdehyde dehydrogenase</fullName>
        <ecNumber evidence="4">1.2.1.24</ecNumber>
        <ecNumber evidence="4">1.2.1.26</ecNumber>
    </submittedName>
</protein>
<dbReference type="GO" id="GO:0004777">
    <property type="term" value="F:succinate-semialdehyde dehydrogenase (NAD+) activity"/>
    <property type="evidence" value="ECO:0007669"/>
    <property type="project" value="UniProtKB-EC"/>
</dbReference>
<dbReference type="CDD" id="cd07103">
    <property type="entry name" value="ALDH_F5_SSADH_GabD"/>
    <property type="match status" value="1"/>
</dbReference>
<dbReference type="Gene3D" id="3.40.309.10">
    <property type="entry name" value="Aldehyde Dehydrogenase, Chain A, domain 2"/>
    <property type="match status" value="1"/>
</dbReference>
<dbReference type="InterPro" id="IPR016163">
    <property type="entry name" value="Ald_DH_C"/>
</dbReference>
<dbReference type="GO" id="GO:0009450">
    <property type="term" value="P:gamma-aminobutyric acid catabolic process"/>
    <property type="evidence" value="ECO:0007669"/>
    <property type="project" value="TreeGrafter"/>
</dbReference>
<dbReference type="EC" id="1.2.1.24" evidence="4"/>
<proteinExistence type="inferred from homology"/>
<gene>
    <name evidence="4" type="primary">araE</name>
    <name evidence="4" type="ORF">MPLDJ20_20156</name>
</gene>
<evidence type="ECO:0000313" key="4">
    <source>
        <dbReference type="EMBL" id="CDX35367.1"/>
    </source>
</evidence>
<dbReference type="EMBL" id="CCNB01000012">
    <property type="protein sequence ID" value="CDX35367.1"/>
    <property type="molecule type" value="Genomic_DNA"/>
</dbReference>
<feature type="domain" description="Aldehyde dehydrogenase" evidence="3">
    <location>
        <begin position="15"/>
        <end position="474"/>
    </location>
</feature>
<dbReference type="Proteomes" id="UP000046373">
    <property type="component" value="Unassembled WGS sequence"/>
</dbReference>
<dbReference type="SUPFAM" id="SSF53720">
    <property type="entry name" value="ALDH-like"/>
    <property type="match status" value="1"/>
</dbReference>
<evidence type="ECO:0000259" key="3">
    <source>
        <dbReference type="Pfam" id="PF00171"/>
    </source>
</evidence>
<dbReference type="Pfam" id="PF00171">
    <property type="entry name" value="Aldedh"/>
    <property type="match status" value="1"/>
</dbReference>
<dbReference type="InterPro" id="IPR016161">
    <property type="entry name" value="Ald_DH/histidinol_DH"/>
</dbReference>
<accession>A0A090F1L9</accession>
<dbReference type="InterPro" id="IPR050740">
    <property type="entry name" value="Aldehyde_DH_Superfamily"/>
</dbReference>
<dbReference type="PANTHER" id="PTHR43353:SF5">
    <property type="entry name" value="SUCCINATE-SEMIALDEHYDE DEHYDROGENASE, MITOCHONDRIAL"/>
    <property type="match status" value="1"/>
</dbReference>
<dbReference type="FunFam" id="3.40.309.10:FF:000009">
    <property type="entry name" value="Aldehyde dehydrogenase A"/>
    <property type="match status" value="1"/>
</dbReference>
<keyword evidence="2 4" id="KW-0560">Oxidoreductase</keyword>
<sequence length="480" mass="51140">MSYPENVLLHIDGKWRPSASGKTIPVINPANEGILGHVAHADVADLDEALAAVGKGFAIWSKTAAFDRYKLMRNAADLVRQRANEIARIMTAEQGKALVEAQMETLSAADLIDWFAEEGRRTYGRSIPARAANIGQVSYKEPIGPVAAFTPWNFPIGQVVRKLSAALASGCSIIVKAAEDTPGSPAELIRAFVDAGIPAGVINLVYGNPAQISGHLVPHQTVRTISFTGSTAVGKQLAALCGQHMKRSTMELGGHAPVIVLKDAPVQQAAELMARSKYRNAGQVCVSPTRFLIEEDIYDEFVDRFSSVAKTIKVGDGLVEGTVMGPVVNERRLQSVSTLVQEAVQSGAKLVTGGKRIGNSGYFYEPTVLSNAPVSARIMNDEPFGPVALMMPVSGLDAALDEANRLDYGLGAFGFTRSAESAAKMSRNIRSGMLSINHFGLALPEVPFGGINDSGYGTEGGADALEAYLNTKFVTHMQIE</sequence>
<dbReference type="GeneID" id="31890346"/>
<dbReference type="PANTHER" id="PTHR43353">
    <property type="entry name" value="SUCCINATE-SEMIALDEHYDE DEHYDROGENASE, MITOCHONDRIAL"/>
    <property type="match status" value="1"/>
</dbReference>
<evidence type="ECO:0000256" key="1">
    <source>
        <dbReference type="ARBA" id="ARBA00009986"/>
    </source>
</evidence>